<feature type="region of interest" description="Disordered" evidence="1">
    <location>
        <begin position="179"/>
        <end position="209"/>
    </location>
</feature>
<dbReference type="RefSeq" id="WP_345159313.1">
    <property type="nucleotide sequence ID" value="NZ_BAABHC010000014.1"/>
</dbReference>
<proteinExistence type="predicted"/>
<feature type="region of interest" description="Disordered" evidence="1">
    <location>
        <begin position="85"/>
        <end position="145"/>
    </location>
</feature>
<dbReference type="Proteomes" id="UP001500552">
    <property type="component" value="Unassembled WGS sequence"/>
</dbReference>
<accession>A0ABP8LRK4</accession>
<gene>
    <name evidence="4" type="ORF">GCM10023188_23880</name>
</gene>
<feature type="domain" description="Outer membrane protein beta-barrel" evidence="3">
    <location>
        <begin position="337"/>
        <end position="539"/>
    </location>
</feature>
<keyword evidence="2" id="KW-1133">Transmembrane helix</keyword>
<feature type="transmembrane region" description="Helical" evidence="2">
    <location>
        <begin position="57"/>
        <end position="76"/>
    </location>
</feature>
<keyword evidence="5" id="KW-1185">Reference proteome</keyword>
<keyword evidence="2" id="KW-0472">Membrane</keyword>
<evidence type="ECO:0000256" key="2">
    <source>
        <dbReference type="SAM" id="Phobius"/>
    </source>
</evidence>
<organism evidence="4 5">
    <name type="scientific">Pontibacter saemangeumensis</name>
    <dbReference type="NCBI Taxonomy" id="1084525"/>
    <lineage>
        <taxon>Bacteria</taxon>
        <taxon>Pseudomonadati</taxon>
        <taxon>Bacteroidota</taxon>
        <taxon>Cytophagia</taxon>
        <taxon>Cytophagales</taxon>
        <taxon>Hymenobacteraceae</taxon>
        <taxon>Pontibacter</taxon>
    </lineage>
</organism>
<sequence length="576" mass="61313">MSSAANDKRGKLEDEFRNRMYDAEASPSQQLWSRIDHSLTVQENGEYKKRAVFYRQLAAACIALLLVAGGVGAYYFGSAPASRQPLATVSPAPSASTTPTEQSTATNQAGATKQAKPTIAGTKANQTRQQATIPDTITAPQGASVGNQPVGPAAIAVVPAAALRDKISTNAASKDIEITTSEASGSKPAAENSLALTTPQAASPATGAAETRLSLYKPIRNTMAALGATGEKPAFNTMAPRSSLAAPATTESITDNFVKQNKQVMARAKQQEEARKALAVAGNEAVAAGSKKSAKESSAERSRWSLGMAYAPSYFDQNIGIPNQMMGASSRQSFMPGGPSATALSSLYMDQAREEYDENTDPGFSYGVEVKTSFRLGKKIKLLTGLGFLQNTSRSKSSYVIQQFWGNAYADAYDSNGPTSIFLPSISTNFATDSLAVAKTPEYKVNHRYRYLTVPVGLQYEGNMGKDWFWYGGAGVAANILLQTTILTSASEVTDVEYDVNENSPFRKLQWSGNVSAGVGKRLANHLSVTLGPEVRSYFTTLLAEPENTQAPQGKPYTIGVNMAVNYELGAGKKAR</sequence>
<keyword evidence="2" id="KW-0812">Transmembrane</keyword>
<evidence type="ECO:0000313" key="5">
    <source>
        <dbReference type="Proteomes" id="UP001500552"/>
    </source>
</evidence>
<protein>
    <recommendedName>
        <fullName evidence="3">Outer membrane protein beta-barrel domain-containing protein</fullName>
    </recommendedName>
</protein>
<feature type="compositionally biased region" description="Polar residues" evidence="1">
    <location>
        <begin position="194"/>
        <end position="203"/>
    </location>
</feature>
<dbReference type="Pfam" id="PF13568">
    <property type="entry name" value="OMP_b-brl_2"/>
    <property type="match status" value="1"/>
</dbReference>
<evidence type="ECO:0000313" key="4">
    <source>
        <dbReference type="EMBL" id="GAA4433812.1"/>
    </source>
</evidence>
<comment type="caution">
    <text evidence="4">The sequence shown here is derived from an EMBL/GenBank/DDBJ whole genome shotgun (WGS) entry which is preliminary data.</text>
</comment>
<evidence type="ECO:0000259" key="3">
    <source>
        <dbReference type="Pfam" id="PF13568"/>
    </source>
</evidence>
<dbReference type="InterPro" id="IPR025665">
    <property type="entry name" value="Beta-barrel_OMP_2"/>
</dbReference>
<dbReference type="EMBL" id="BAABHC010000014">
    <property type="protein sequence ID" value="GAA4433812.1"/>
    <property type="molecule type" value="Genomic_DNA"/>
</dbReference>
<name>A0ABP8LRK4_9BACT</name>
<reference evidence="5" key="1">
    <citation type="journal article" date="2019" name="Int. J. Syst. Evol. Microbiol.">
        <title>The Global Catalogue of Microorganisms (GCM) 10K type strain sequencing project: providing services to taxonomists for standard genome sequencing and annotation.</title>
        <authorList>
            <consortium name="The Broad Institute Genomics Platform"/>
            <consortium name="The Broad Institute Genome Sequencing Center for Infectious Disease"/>
            <person name="Wu L."/>
            <person name="Ma J."/>
        </authorList>
    </citation>
    <scope>NUCLEOTIDE SEQUENCE [LARGE SCALE GENOMIC DNA]</scope>
    <source>
        <strain evidence="5">JCM 17926</strain>
    </source>
</reference>
<feature type="compositionally biased region" description="Polar residues" evidence="1">
    <location>
        <begin position="85"/>
        <end position="111"/>
    </location>
</feature>
<evidence type="ECO:0000256" key="1">
    <source>
        <dbReference type="SAM" id="MobiDB-lite"/>
    </source>
</evidence>
<feature type="compositionally biased region" description="Polar residues" evidence="1">
    <location>
        <begin position="123"/>
        <end position="145"/>
    </location>
</feature>